<keyword evidence="3" id="KW-1185">Reference proteome</keyword>
<gene>
    <name evidence="2" type="ORF">IW15_18245</name>
</gene>
<comment type="caution">
    <text evidence="2">The sequence shown here is derived from an EMBL/GenBank/DDBJ whole genome shotgun (WGS) entry which is preliminary data.</text>
</comment>
<feature type="chain" id="PRO_5001802198" description="Phage tail collar domain-containing protein" evidence="1">
    <location>
        <begin position="20"/>
        <end position="297"/>
    </location>
</feature>
<organism evidence="2 3">
    <name type="scientific">Chryseobacterium soli</name>
    <dbReference type="NCBI Taxonomy" id="445961"/>
    <lineage>
        <taxon>Bacteria</taxon>
        <taxon>Pseudomonadati</taxon>
        <taxon>Bacteroidota</taxon>
        <taxon>Flavobacteriia</taxon>
        <taxon>Flavobacteriales</taxon>
        <taxon>Weeksellaceae</taxon>
        <taxon>Chryseobacterium group</taxon>
        <taxon>Chryseobacterium</taxon>
    </lineage>
</organism>
<dbReference type="eggNOG" id="COG5295">
    <property type="taxonomic scope" value="Bacteria"/>
</dbReference>
<feature type="signal peptide" evidence="1">
    <location>
        <begin position="1"/>
        <end position="19"/>
    </location>
</feature>
<accession>A0A086A331</accession>
<dbReference type="EMBL" id="JPRH01000008">
    <property type="protein sequence ID" value="KFF11095.1"/>
    <property type="molecule type" value="Genomic_DNA"/>
</dbReference>
<dbReference type="Proteomes" id="UP000028705">
    <property type="component" value="Unassembled WGS sequence"/>
</dbReference>
<proteinExistence type="predicted"/>
<dbReference type="STRING" id="445961.IW15_18245"/>
<keyword evidence="1" id="KW-0732">Signal</keyword>
<protein>
    <recommendedName>
        <fullName evidence="4">Phage tail collar domain-containing protein</fullName>
    </recommendedName>
</protein>
<evidence type="ECO:0000256" key="1">
    <source>
        <dbReference type="SAM" id="SignalP"/>
    </source>
</evidence>
<evidence type="ECO:0000313" key="3">
    <source>
        <dbReference type="Proteomes" id="UP000028705"/>
    </source>
</evidence>
<evidence type="ECO:0000313" key="2">
    <source>
        <dbReference type="EMBL" id="KFF11095.1"/>
    </source>
</evidence>
<dbReference type="RefSeq" id="WP_034713990.1">
    <property type="nucleotide sequence ID" value="NZ_JPRH01000008.1"/>
</dbReference>
<reference evidence="2 3" key="1">
    <citation type="submission" date="2014-07" db="EMBL/GenBank/DDBJ databases">
        <title>Genome of Chryseobacterium soli DSM 19298.</title>
        <authorList>
            <person name="Stropko S.J."/>
            <person name="Pipes S.E."/>
            <person name="Newman J."/>
        </authorList>
    </citation>
    <scope>NUCLEOTIDE SEQUENCE [LARGE SCALE GENOMIC DNA]</scope>
    <source>
        <strain evidence="2 3">DSM 19298</strain>
    </source>
</reference>
<sequence length="297" mass="30544">MKTTLTVVLASVLSSYVSGQVGINTANPITSLDIVAKRTDGSTAEGILPPRLSGDEIKAGDAQYVNSHAGTIVYATAPVNVASNKTANLTSSGLYYFDGNVWQKMMPGDPRKFNVQTAGDIKNSVQDTDHNGWYLLNGRSISSLPAAAQNSASGLGFTSILPDATDRILKTRVGAELLGSEGGSNHISITRSNLPDINLIGIVSGTAESAGSHAHTADEGGYLVGGTSVGNNGSGHYQGTAVASSWGGVGMLNKTSTTGAHTHSLSGVATIPTGGQGMKLDNRSAYLVVNTFIYLGE</sequence>
<dbReference type="OrthoDB" id="1159290at2"/>
<evidence type="ECO:0008006" key="4">
    <source>
        <dbReference type="Google" id="ProtNLM"/>
    </source>
</evidence>
<dbReference type="AlphaFoldDB" id="A0A086A331"/>
<name>A0A086A331_9FLAO</name>